<keyword evidence="1" id="KW-0677">Repeat</keyword>
<dbReference type="SUPFAM" id="SSF48452">
    <property type="entry name" value="TPR-like"/>
    <property type="match status" value="1"/>
</dbReference>
<keyword evidence="2 3" id="KW-0802">TPR repeat</keyword>
<dbReference type="Gene3D" id="1.25.40.10">
    <property type="entry name" value="Tetratricopeptide repeat domain"/>
    <property type="match status" value="2"/>
</dbReference>
<dbReference type="PROSITE" id="PS50293">
    <property type="entry name" value="TPR_REGION"/>
    <property type="match status" value="1"/>
</dbReference>
<dbReference type="Pfam" id="PF00515">
    <property type="entry name" value="TPR_1"/>
    <property type="match status" value="1"/>
</dbReference>
<dbReference type="PROSITE" id="PS51257">
    <property type="entry name" value="PROKAR_LIPOPROTEIN"/>
    <property type="match status" value="1"/>
</dbReference>
<organism evidence="4 5">
    <name type="scientific">Flammeovirga kamogawensis</name>
    <dbReference type="NCBI Taxonomy" id="373891"/>
    <lineage>
        <taxon>Bacteria</taxon>
        <taxon>Pseudomonadati</taxon>
        <taxon>Bacteroidota</taxon>
        <taxon>Cytophagia</taxon>
        <taxon>Cytophagales</taxon>
        <taxon>Flammeovirgaceae</taxon>
        <taxon>Flammeovirga</taxon>
    </lineage>
</organism>
<dbReference type="PANTHER" id="PTHR44858:SF1">
    <property type="entry name" value="UDP-N-ACETYLGLUCOSAMINE--PEPTIDE N-ACETYLGLUCOSAMINYLTRANSFERASE SPINDLY-RELATED"/>
    <property type="match status" value="1"/>
</dbReference>
<evidence type="ECO:0000313" key="4">
    <source>
        <dbReference type="EMBL" id="QWG07987.1"/>
    </source>
</evidence>
<accession>A0ABX8GY08</accession>
<dbReference type="RefSeq" id="WP_144075371.1">
    <property type="nucleotide sequence ID" value="NZ_CP076128.1"/>
</dbReference>
<feature type="repeat" description="TPR" evidence="3">
    <location>
        <begin position="56"/>
        <end position="89"/>
    </location>
</feature>
<protein>
    <submittedName>
        <fullName evidence="4">Tetratricopeptide repeat protein</fullName>
    </submittedName>
</protein>
<sequence>MNRLFYFLILLMFFSCDKNATRNQAFIKGRDALKEKKYKTAETQLLIAIEEDAQFSEAWNNLGIAYYEQGETKKALIMYEKALSIDSCLTDAYQNKANALYRLGEINKAVFTLTDGLKCDNLNYSLLLNRATLNQQQNNYELALKDLNLCLKINGLDDVLLTNLGYCYYSLDKLDSAFHYSIQAIEINANRHEAINNLGMIALKNKKMNQAYKYFLKSVEQDPQNILYRLNLSKVAISLKNYDSACKNAKMADYYDEGNRQALNYILKSCVFTMEINDFFNFCYKLYQKGNVSVFNTPLLELKNNDQNGKYCELLKLIKEKNIKIDHDLLSKCK</sequence>
<proteinExistence type="predicted"/>
<dbReference type="SMART" id="SM00028">
    <property type="entry name" value="TPR"/>
    <property type="match status" value="5"/>
</dbReference>
<dbReference type="InterPro" id="IPR011990">
    <property type="entry name" value="TPR-like_helical_dom_sf"/>
</dbReference>
<dbReference type="EMBL" id="CP076128">
    <property type="protein sequence ID" value="QWG07987.1"/>
    <property type="molecule type" value="Genomic_DNA"/>
</dbReference>
<evidence type="ECO:0000313" key="5">
    <source>
        <dbReference type="Proteomes" id="UP000682802"/>
    </source>
</evidence>
<evidence type="ECO:0000256" key="2">
    <source>
        <dbReference type="ARBA" id="ARBA00022803"/>
    </source>
</evidence>
<gene>
    <name evidence="4" type="ORF">KM029_03370</name>
</gene>
<name>A0ABX8GY08_9BACT</name>
<evidence type="ECO:0000256" key="1">
    <source>
        <dbReference type="ARBA" id="ARBA00022737"/>
    </source>
</evidence>
<dbReference type="Proteomes" id="UP000682802">
    <property type="component" value="Chromosome 1"/>
</dbReference>
<dbReference type="PROSITE" id="PS50005">
    <property type="entry name" value="TPR"/>
    <property type="match status" value="2"/>
</dbReference>
<reference evidence="4 5" key="1">
    <citation type="submission" date="2021-05" db="EMBL/GenBank/DDBJ databases">
        <title>Comparative genomic studies on the polysaccharide-degrading batcterial strains of the Flammeovirga genus.</title>
        <authorList>
            <person name="Zewei F."/>
            <person name="Zheng Z."/>
            <person name="Yu L."/>
            <person name="Ruyue G."/>
            <person name="Yanhong M."/>
            <person name="Yuanyuan C."/>
            <person name="Jingyan G."/>
            <person name="Wenjun H."/>
        </authorList>
    </citation>
    <scope>NUCLEOTIDE SEQUENCE [LARGE SCALE GENOMIC DNA]</scope>
    <source>
        <strain evidence="4 5">YS10</strain>
    </source>
</reference>
<dbReference type="InterPro" id="IPR019734">
    <property type="entry name" value="TPR_rpt"/>
</dbReference>
<keyword evidence="5" id="KW-1185">Reference proteome</keyword>
<dbReference type="Pfam" id="PF13181">
    <property type="entry name" value="TPR_8"/>
    <property type="match status" value="3"/>
</dbReference>
<dbReference type="InterPro" id="IPR050498">
    <property type="entry name" value="Ycf3"/>
</dbReference>
<dbReference type="PANTHER" id="PTHR44858">
    <property type="entry name" value="TETRATRICOPEPTIDE REPEAT PROTEIN 6"/>
    <property type="match status" value="1"/>
</dbReference>
<feature type="repeat" description="TPR" evidence="3">
    <location>
        <begin position="192"/>
        <end position="225"/>
    </location>
</feature>
<evidence type="ECO:0000256" key="3">
    <source>
        <dbReference type="PROSITE-ProRule" id="PRU00339"/>
    </source>
</evidence>